<dbReference type="Proteomes" id="UP000216151">
    <property type="component" value="Unassembled WGS sequence"/>
</dbReference>
<evidence type="ECO:0000313" key="1">
    <source>
        <dbReference type="EMBL" id="PAK77946.1"/>
    </source>
</evidence>
<organism evidence="1 2">
    <name type="scientific">Acetobacter fabarum</name>
    <dbReference type="NCBI Taxonomy" id="483199"/>
    <lineage>
        <taxon>Bacteria</taxon>
        <taxon>Pseudomonadati</taxon>
        <taxon>Pseudomonadota</taxon>
        <taxon>Alphaproteobacteria</taxon>
        <taxon>Acetobacterales</taxon>
        <taxon>Acetobacteraceae</taxon>
        <taxon>Acetobacter</taxon>
    </lineage>
</organism>
<comment type="caution">
    <text evidence="1">The sequence shown here is derived from an EMBL/GenBank/DDBJ whole genome shotgun (WGS) entry which is preliminary data.</text>
</comment>
<sequence>MKISGYTNITYDLPDNGSRAKNTPSLNLDFSNMTPQEMESARRELGNEGKISLHQSVEMALMDGYAFIGVNGGKQVAGSTNMYSMIDSMLDYEKKYGTINVKDNIDSLKALRETLEENDVNYSQRRSIVV</sequence>
<evidence type="ECO:0000313" key="2">
    <source>
        <dbReference type="Proteomes" id="UP000216151"/>
    </source>
</evidence>
<name>A0A269XZW3_9PROT</name>
<reference evidence="1 2" key="1">
    <citation type="submission" date="2017-04" db="EMBL/GenBank/DDBJ databases">
        <title>Kefir bacterial isolates.</title>
        <authorList>
            <person name="Kim Y."/>
            <person name="Blasche S."/>
            <person name="Patil K.R."/>
        </authorList>
    </citation>
    <scope>NUCLEOTIDE SEQUENCE [LARGE SCALE GENOMIC DNA]</scope>
    <source>
        <strain evidence="1 2">KR</strain>
    </source>
</reference>
<dbReference type="EMBL" id="NCXK01000010">
    <property type="protein sequence ID" value="PAK77946.1"/>
    <property type="molecule type" value="Genomic_DNA"/>
</dbReference>
<protein>
    <submittedName>
        <fullName evidence="1">Uncharacterized protein</fullName>
    </submittedName>
</protein>
<proteinExistence type="predicted"/>
<dbReference type="AlphaFoldDB" id="A0A269XZW3"/>
<accession>A0A269XZW3</accession>
<keyword evidence="2" id="KW-1185">Reference proteome</keyword>
<gene>
    <name evidence="1" type="ORF">B8X00_08945</name>
</gene>